<protein>
    <recommendedName>
        <fullName evidence="3">Transposase Tc1-like domain-containing protein</fullName>
    </recommendedName>
</protein>
<comment type="caution">
    <text evidence="1">The sequence shown here is derived from an EMBL/GenBank/DDBJ whole genome shotgun (WGS) entry which is preliminary data.</text>
</comment>
<dbReference type="AlphaFoldDB" id="A0ABD2P0Z0"/>
<gene>
    <name evidence="1" type="ORF">HHI36_018721</name>
</gene>
<proteinExistence type="predicted"/>
<evidence type="ECO:0000313" key="2">
    <source>
        <dbReference type="Proteomes" id="UP001516400"/>
    </source>
</evidence>
<evidence type="ECO:0000313" key="1">
    <source>
        <dbReference type="EMBL" id="KAL3284564.1"/>
    </source>
</evidence>
<accession>A0ABD2P0Z0</accession>
<sequence>MISQLWRRYLKDTQVLEKTQPAQDRISVLQGRRNAAITAREIYRNFQDTHEVAISDQTVRNRLHEADPSSTKQSPFLDLRPINVWMNQNGSTFYSPMSFGSGFTRIVKE</sequence>
<evidence type="ECO:0008006" key="3">
    <source>
        <dbReference type="Google" id="ProtNLM"/>
    </source>
</evidence>
<name>A0ABD2P0Z0_9CUCU</name>
<dbReference type="EMBL" id="JABFTP020000165">
    <property type="protein sequence ID" value="KAL3284564.1"/>
    <property type="molecule type" value="Genomic_DNA"/>
</dbReference>
<organism evidence="1 2">
    <name type="scientific">Cryptolaemus montrouzieri</name>
    <dbReference type="NCBI Taxonomy" id="559131"/>
    <lineage>
        <taxon>Eukaryota</taxon>
        <taxon>Metazoa</taxon>
        <taxon>Ecdysozoa</taxon>
        <taxon>Arthropoda</taxon>
        <taxon>Hexapoda</taxon>
        <taxon>Insecta</taxon>
        <taxon>Pterygota</taxon>
        <taxon>Neoptera</taxon>
        <taxon>Endopterygota</taxon>
        <taxon>Coleoptera</taxon>
        <taxon>Polyphaga</taxon>
        <taxon>Cucujiformia</taxon>
        <taxon>Coccinelloidea</taxon>
        <taxon>Coccinellidae</taxon>
        <taxon>Scymninae</taxon>
        <taxon>Scymnini</taxon>
        <taxon>Cryptolaemus</taxon>
    </lineage>
</organism>
<keyword evidence="2" id="KW-1185">Reference proteome</keyword>
<reference evidence="1 2" key="1">
    <citation type="journal article" date="2021" name="BMC Biol.">
        <title>Horizontally acquired antibacterial genes associated with adaptive radiation of ladybird beetles.</title>
        <authorList>
            <person name="Li H.S."/>
            <person name="Tang X.F."/>
            <person name="Huang Y.H."/>
            <person name="Xu Z.Y."/>
            <person name="Chen M.L."/>
            <person name="Du X.Y."/>
            <person name="Qiu B.Y."/>
            <person name="Chen P.T."/>
            <person name="Zhang W."/>
            <person name="Slipinski A."/>
            <person name="Escalona H.E."/>
            <person name="Waterhouse R.M."/>
            <person name="Zwick A."/>
            <person name="Pang H."/>
        </authorList>
    </citation>
    <scope>NUCLEOTIDE SEQUENCE [LARGE SCALE GENOMIC DNA]</scope>
    <source>
        <strain evidence="1">SYSU2018</strain>
    </source>
</reference>
<dbReference type="Proteomes" id="UP001516400">
    <property type="component" value="Unassembled WGS sequence"/>
</dbReference>